<evidence type="ECO:0000313" key="2">
    <source>
        <dbReference type="Proteomes" id="UP000279236"/>
    </source>
</evidence>
<comment type="caution">
    <text evidence="1">The sequence shown here is derived from an EMBL/GenBank/DDBJ whole genome shotgun (WGS) entry which is preliminary data.</text>
</comment>
<dbReference type="EMBL" id="RSCE01000010">
    <property type="protein sequence ID" value="RSH79466.1"/>
    <property type="molecule type" value="Genomic_DNA"/>
</dbReference>
<dbReference type="AlphaFoldDB" id="A0A427XKT0"/>
<gene>
    <name evidence="1" type="ORF">EHS24_001516</name>
</gene>
<evidence type="ECO:0000313" key="1">
    <source>
        <dbReference type="EMBL" id="RSH79466.1"/>
    </source>
</evidence>
<sequence>MSTAGATNTSKATIPFPRREWSTAVFDLPIYTSTQVSPGEISWGCKKGSAVVISVVDHNLDWSAVEDAPTAVLLSLCDSILLMRRFPEPYRPPPMAYDTWRMERDKDIELLYDAARRLVPADILPPFARAKSTMLAALHTVWMPGIDAYQLHPPMSDPFPRCAFGVYAPGPSDAKAYGYTFWQGSISATESESSLLDEAVRLVRTHGYEPLAPGPSPLHSLPLAHPPIGVTVLPGHTPLSFTDE</sequence>
<reference evidence="1 2" key="1">
    <citation type="submission" date="2018-11" db="EMBL/GenBank/DDBJ databases">
        <title>Genome sequence of Apiotrichum porosum DSM 27194.</title>
        <authorList>
            <person name="Aliyu H."/>
            <person name="Gorte O."/>
            <person name="Ochsenreither K."/>
        </authorList>
    </citation>
    <scope>NUCLEOTIDE SEQUENCE [LARGE SCALE GENOMIC DNA]</scope>
    <source>
        <strain evidence="1 2">DSM 27194</strain>
    </source>
</reference>
<name>A0A427XKT0_9TREE</name>
<dbReference type="GeneID" id="39586059"/>
<proteinExistence type="predicted"/>
<dbReference type="Proteomes" id="UP000279236">
    <property type="component" value="Unassembled WGS sequence"/>
</dbReference>
<dbReference type="RefSeq" id="XP_028474613.1">
    <property type="nucleotide sequence ID" value="XM_028617306.1"/>
</dbReference>
<keyword evidence="2" id="KW-1185">Reference proteome</keyword>
<accession>A0A427XKT0</accession>
<organism evidence="1 2">
    <name type="scientific">Apiotrichum porosum</name>
    <dbReference type="NCBI Taxonomy" id="105984"/>
    <lineage>
        <taxon>Eukaryota</taxon>
        <taxon>Fungi</taxon>
        <taxon>Dikarya</taxon>
        <taxon>Basidiomycota</taxon>
        <taxon>Agaricomycotina</taxon>
        <taxon>Tremellomycetes</taxon>
        <taxon>Trichosporonales</taxon>
        <taxon>Trichosporonaceae</taxon>
        <taxon>Apiotrichum</taxon>
    </lineage>
</organism>
<protein>
    <submittedName>
        <fullName evidence="1">Uncharacterized protein</fullName>
    </submittedName>
</protein>